<dbReference type="CDD" id="cd02440">
    <property type="entry name" value="AdoMet_MTases"/>
    <property type="match status" value="1"/>
</dbReference>
<comment type="caution">
    <text evidence="2">The sequence shown here is derived from an EMBL/GenBank/DDBJ whole genome shotgun (WGS) entry which is preliminary data.</text>
</comment>
<protein>
    <submittedName>
        <fullName evidence="2">Malonyl-[acyl-carrier protein] O-methyltransferase</fullName>
    </submittedName>
</protein>
<dbReference type="SUPFAM" id="SSF53335">
    <property type="entry name" value="S-adenosyl-L-methionine-dependent methyltransferases"/>
    <property type="match status" value="1"/>
</dbReference>
<dbReference type="InterPro" id="IPR029063">
    <property type="entry name" value="SAM-dependent_MTases_sf"/>
</dbReference>
<proteinExistence type="predicted"/>
<dbReference type="PANTHER" id="PTHR43861">
    <property type="entry name" value="TRANS-ACONITATE 2-METHYLTRANSFERASE-RELATED"/>
    <property type="match status" value="1"/>
</dbReference>
<keyword evidence="3" id="KW-1185">Reference proteome</keyword>
<dbReference type="GO" id="GO:0008757">
    <property type="term" value="F:S-adenosylmethionine-dependent methyltransferase activity"/>
    <property type="evidence" value="ECO:0007669"/>
    <property type="project" value="InterPro"/>
</dbReference>
<sequence>MNIRPEAYDKRNTMQFVEGKALIRQILSDFPTRKFPIILDIGCGSGNLTRFMAKLLPHDVILGIDNDPDMVKFSEINYPTPETISYMCQDICLPWDQLAPELTRLAGQVDLILSNMTLHWVTDVGKACKNFEHLLKPGGAFYFTVMGVKPISISREKQCLKRQKSVSGQMTEIEGILNRDELLVGRSELRHHRCQYSAEEFDVLAPVMYKMYYNLINKVEFSKLGKIGQDAVRQEIRDGVLAQYGFDVENEGENYVFGSGKGAWFCYDVYTIQGSKKVGEISE</sequence>
<evidence type="ECO:0000313" key="2">
    <source>
        <dbReference type="EMBL" id="OXA47344.1"/>
    </source>
</evidence>
<keyword evidence="2" id="KW-0489">Methyltransferase</keyword>
<evidence type="ECO:0000313" key="3">
    <source>
        <dbReference type="Proteomes" id="UP000198287"/>
    </source>
</evidence>
<keyword evidence="2" id="KW-0808">Transferase</keyword>
<dbReference type="AlphaFoldDB" id="A0A226DR72"/>
<reference evidence="2 3" key="1">
    <citation type="submission" date="2015-12" db="EMBL/GenBank/DDBJ databases">
        <title>The genome of Folsomia candida.</title>
        <authorList>
            <person name="Faddeeva A."/>
            <person name="Derks M.F."/>
            <person name="Anvar Y."/>
            <person name="Smit S."/>
            <person name="Van Straalen N."/>
            <person name="Roelofs D."/>
        </authorList>
    </citation>
    <scope>NUCLEOTIDE SEQUENCE [LARGE SCALE GENOMIC DNA]</scope>
    <source>
        <strain evidence="2 3">VU population</strain>
        <tissue evidence="2">Whole body</tissue>
    </source>
</reference>
<dbReference type="OrthoDB" id="66144at2759"/>
<dbReference type="EMBL" id="LNIX01000013">
    <property type="protein sequence ID" value="OXA47344.1"/>
    <property type="molecule type" value="Genomic_DNA"/>
</dbReference>
<dbReference type="GO" id="GO:0032259">
    <property type="term" value="P:methylation"/>
    <property type="evidence" value="ECO:0007669"/>
    <property type="project" value="UniProtKB-KW"/>
</dbReference>
<evidence type="ECO:0000259" key="1">
    <source>
        <dbReference type="Pfam" id="PF08241"/>
    </source>
</evidence>
<accession>A0A226DR72</accession>
<dbReference type="Gene3D" id="3.40.50.150">
    <property type="entry name" value="Vaccinia Virus protein VP39"/>
    <property type="match status" value="1"/>
</dbReference>
<dbReference type="Pfam" id="PF08241">
    <property type="entry name" value="Methyltransf_11"/>
    <property type="match status" value="1"/>
</dbReference>
<dbReference type="Proteomes" id="UP000198287">
    <property type="component" value="Unassembled WGS sequence"/>
</dbReference>
<dbReference type="STRING" id="158441.A0A226DR72"/>
<feature type="domain" description="Methyltransferase type 11" evidence="1">
    <location>
        <begin position="39"/>
        <end position="143"/>
    </location>
</feature>
<organism evidence="2 3">
    <name type="scientific">Folsomia candida</name>
    <name type="common">Springtail</name>
    <dbReference type="NCBI Taxonomy" id="158441"/>
    <lineage>
        <taxon>Eukaryota</taxon>
        <taxon>Metazoa</taxon>
        <taxon>Ecdysozoa</taxon>
        <taxon>Arthropoda</taxon>
        <taxon>Hexapoda</taxon>
        <taxon>Collembola</taxon>
        <taxon>Entomobryomorpha</taxon>
        <taxon>Isotomoidea</taxon>
        <taxon>Isotomidae</taxon>
        <taxon>Proisotominae</taxon>
        <taxon>Folsomia</taxon>
    </lineage>
</organism>
<dbReference type="PANTHER" id="PTHR43861:SF1">
    <property type="entry name" value="TRANS-ACONITATE 2-METHYLTRANSFERASE"/>
    <property type="match status" value="1"/>
</dbReference>
<gene>
    <name evidence="2" type="ORF">Fcan01_17644</name>
</gene>
<dbReference type="InterPro" id="IPR013216">
    <property type="entry name" value="Methyltransf_11"/>
</dbReference>
<name>A0A226DR72_FOLCA</name>